<keyword evidence="1" id="KW-0808">Transferase</keyword>
<dbReference type="Proteomes" id="UP001164539">
    <property type="component" value="Chromosome 2"/>
</dbReference>
<keyword evidence="1" id="KW-0489">Methyltransferase</keyword>
<reference evidence="1 2" key="1">
    <citation type="journal article" date="2023" name="Science">
        <title>Complex scaffold remodeling in plant triterpene biosynthesis.</title>
        <authorList>
            <person name="De La Pena R."/>
            <person name="Hodgson H."/>
            <person name="Liu J.C."/>
            <person name="Stephenson M.J."/>
            <person name="Martin A.C."/>
            <person name="Owen C."/>
            <person name="Harkess A."/>
            <person name="Leebens-Mack J."/>
            <person name="Jimenez L.E."/>
            <person name="Osbourn A."/>
            <person name="Sattely E.S."/>
        </authorList>
    </citation>
    <scope>NUCLEOTIDE SEQUENCE [LARGE SCALE GENOMIC DNA]</scope>
    <source>
        <strain evidence="2">cv. JPN11</strain>
        <tissue evidence="1">Leaf</tissue>
    </source>
</reference>
<evidence type="ECO:0000313" key="2">
    <source>
        <dbReference type="Proteomes" id="UP001164539"/>
    </source>
</evidence>
<organism evidence="1 2">
    <name type="scientific">Melia azedarach</name>
    <name type="common">Chinaberry tree</name>
    <dbReference type="NCBI Taxonomy" id="155640"/>
    <lineage>
        <taxon>Eukaryota</taxon>
        <taxon>Viridiplantae</taxon>
        <taxon>Streptophyta</taxon>
        <taxon>Embryophyta</taxon>
        <taxon>Tracheophyta</taxon>
        <taxon>Spermatophyta</taxon>
        <taxon>Magnoliopsida</taxon>
        <taxon>eudicotyledons</taxon>
        <taxon>Gunneridae</taxon>
        <taxon>Pentapetalae</taxon>
        <taxon>rosids</taxon>
        <taxon>malvids</taxon>
        <taxon>Sapindales</taxon>
        <taxon>Meliaceae</taxon>
        <taxon>Melia</taxon>
    </lineage>
</organism>
<protein>
    <submittedName>
        <fullName evidence="1">Protein N-lysine methyltransferase</fullName>
    </submittedName>
</protein>
<name>A0ACC1YMP4_MELAZ</name>
<comment type="caution">
    <text evidence="1">The sequence shown here is derived from an EMBL/GenBank/DDBJ whole genome shotgun (WGS) entry which is preliminary data.</text>
</comment>
<evidence type="ECO:0000313" key="1">
    <source>
        <dbReference type="EMBL" id="KAJ4725032.1"/>
    </source>
</evidence>
<gene>
    <name evidence="1" type="ORF">OWV82_003958</name>
</gene>
<proteinExistence type="predicted"/>
<keyword evidence="2" id="KW-1185">Reference proteome</keyword>
<sequence>MQMDSKYQHPSIQLFIMGVRPSNGNTVSAAQVINQQTEDGTNETKQKDKNDESSNVVDKIDDFGGEIVEQDTLLVTKLPNGKLSEWEARRYGSMAARLLRDVKIT</sequence>
<dbReference type="EMBL" id="CM051395">
    <property type="protein sequence ID" value="KAJ4725032.1"/>
    <property type="molecule type" value="Genomic_DNA"/>
</dbReference>
<accession>A0ACC1YMP4</accession>